<dbReference type="SUPFAM" id="SSF57184">
    <property type="entry name" value="Growth factor receptor domain"/>
    <property type="match status" value="1"/>
</dbReference>
<dbReference type="InterPro" id="IPR006212">
    <property type="entry name" value="Furin_repeat"/>
</dbReference>
<dbReference type="CDD" id="cd00064">
    <property type="entry name" value="FU"/>
    <property type="match status" value="1"/>
</dbReference>
<dbReference type="VEuPathDB" id="VectorBase:MDOA009842"/>
<reference evidence="1" key="1">
    <citation type="submission" date="2020-05" db="UniProtKB">
        <authorList>
            <consortium name="EnsemblMetazoa"/>
        </authorList>
    </citation>
    <scope>IDENTIFICATION</scope>
    <source>
        <strain evidence="1">Aabys</strain>
    </source>
</reference>
<dbReference type="EnsemblMetazoa" id="MDOA009842-RB">
    <property type="protein sequence ID" value="MDOA009842-PB"/>
    <property type="gene ID" value="MDOA009842"/>
</dbReference>
<name>A0A1I8MYZ0_MUSDO</name>
<dbReference type="STRING" id="7370.A0A1I8MYZ0"/>
<accession>A0A1I8MYZ0</accession>
<organism evidence="1">
    <name type="scientific">Musca domestica</name>
    <name type="common">House fly</name>
    <dbReference type="NCBI Taxonomy" id="7370"/>
    <lineage>
        <taxon>Eukaryota</taxon>
        <taxon>Metazoa</taxon>
        <taxon>Ecdysozoa</taxon>
        <taxon>Arthropoda</taxon>
        <taxon>Hexapoda</taxon>
        <taxon>Insecta</taxon>
        <taxon>Pterygota</taxon>
        <taxon>Neoptera</taxon>
        <taxon>Endopterygota</taxon>
        <taxon>Diptera</taxon>
        <taxon>Brachycera</taxon>
        <taxon>Muscomorpha</taxon>
        <taxon>Muscoidea</taxon>
        <taxon>Muscidae</taxon>
        <taxon>Musca</taxon>
    </lineage>
</organism>
<dbReference type="InterPro" id="IPR009030">
    <property type="entry name" value="Growth_fac_rcpt_cys_sf"/>
</dbReference>
<dbReference type="AlphaFoldDB" id="A0A1I8MYZ0"/>
<sequence length="494" mass="55301">MATLNTFNITNYNQPTEPITNGDLHSHPCHHRHHYHGSQCHHYHSQKCRDSKVLLDHDGLLLLKIGRIFICGFPLKLAFLLILSSTYLKLSNGASLHHKEYRSAGLFALNNFTDLYDSAASSSSSSASSSIKTMDLTSVEQNDVNVPDYDAPPSPSHTATRNLQLDTKQNSGCPLTTSSHCLKCNREGCIKCTFYLVTDTRQCVERCPSGYVDQWSAHTEFMGRVCVPIGYSGALMAALAGMFGGFLVCLSILAVAVMLVKRRRRRKAIKQKLINENTMDRSDFLRQLNDMRPNAEYFLAMLNDTRRQIRKLYLAGDVAAANSYRPIVRDLARILILLNRPIELIPAAPHDWNRLYTWSEQVLERYRPQVGQLIDIFQNSNGVDVDEFDATSVYRQKVGGGGFYKQSATLQSSSNLTAGKGGGNGSKSQKMHLFGSLISLHEFEEPRPSDPFGSSFNTLKSGNLISDLNASSLWLEDEFYKLGFRPQDEITTEL</sequence>
<proteinExistence type="predicted"/>
<dbReference type="eggNOG" id="ENOG502S0UR">
    <property type="taxonomic scope" value="Eukaryota"/>
</dbReference>
<evidence type="ECO:0000313" key="1">
    <source>
        <dbReference type="EnsemblMetazoa" id="MDOA009842-PB"/>
    </source>
</evidence>
<dbReference type="VEuPathDB" id="VectorBase:MDOMA2_017650"/>
<protein>
    <submittedName>
        <fullName evidence="1">Uncharacterized protein</fullName>
    </submittedName>
</protein>